<name>A0ACB9TL35_HOLOL</name>
<reference evidence="1" key="1">
    <citation type="submission" date="2022-04" db="EMBL/GenBank/DDBJ databases">
        <title>Chromosome-scale genome assembly of Holotrichia oblita Faldermann.</title>
        <authorList>
            <person name="Rongchong L."/>
        </authorList>
    </citation>
    <scope>NUCLEOTIDE SEQUENCE</scope>
    <source>
        <strain evidence="1">81SQS9</strain>
    </source>
</reference>
<comment type="caution">
    <text evidence="1">The sequence shown here is derived from an EMBL/GenBank/DDBJ whole genome shotgun (WGS) entry which is preliminary data.</text>
</comment>
<keyword evidence="2" id="KW-1185">Reference proteome</keyword>
<dbReference type="Proteomes" id="UP001056778">
    <property type="component" value="Chromosome 2"/>
</dbReference>
<accession>A0ACB9TL35</accession>
<sequence>MLDLELVPERSLGCEQWEFILGMHFSQSVAIIQSQVGIIKGVQVLYNDSNPLQVDLVINLPQDGIRLYFDPVVQRLKIIEIFNMKLVKLKYCGMIFNSPEVLPSIEQIEHSFGATHPGVYDAEKQLFVLNFRGLSFYFPVETKCQTSSTHNLDYFIGGNTRRIDSGKVQFEREVLLGQTAQDVATSLGSPNMVFYKSEDKMRIHSPNANRRVTVTRSDYFFNYFTLGIDILFDARNHIVKKIVLHTNYPGHYNFNMYQRCEFHLHLNSVDVTAYCRWDELKKQLTPSERPVVLNRASSTNTTNPFGSTFCYGYQDIIFEVGTIQYGKGFFMYC</sequence>
<proteinExistence type="predicted"/>
<protein>
    <submittedName>
        <fullName evidence="1">Uncharacterized protein</fullName>
    </submittedName>
</protein>
<evidence type="ECO:0000313" key="2">
    <source>
        <dbReference type="Proteomes" id="UP001056778"/>
    </source>
</evidence>
<dbReference type="EMBL" id="CM043016">
    <property type="protein sequence ID" value="KAI4467618.1"/>
    <property type="molecule type" value="Genomic_DNA"/>
</dbReference>
<evidence type="ECO:0000313" key="1">
    <source>
        <dbReference type="EMBL" id="KAI4467618.1"/>
    </source>
</evidence>
<organism evidence="1 2">
    <name type="scientific">Holotrichia oblita</name>
    <name type="common">Chafer beetle</name>
    <dbReference type="NCBI Taxonomy" id="644536"/>
    <lineage>
        <taxon>Eukaryota</taxon>
        <taxon>Metazoa</taxon>
        <taxon>Ecdysozoa</taxon>
        <taxon>Arthropoda</taxon>
        <taxon>Hexapoda</taxon>
        <taxon>Insecta</taxon>
        <taxon>Pterygota</taxon>
        <taxon>Neoptera</taxon>
        <taxon>Endopterygota</taxon>
        <taxon>Coleoptera</taxon>
        <taxon>Polyphaga</taxon>
        <taxon>Scarabaeiformia</taxon>
        <taxon>Scarabaeidae</taxon>
        <taxon>Melolonthinae</taxon>
        <taxon>Holotrichia</taxon>
    </lineage>
</organism>
<gene>
    <name evidence="1" type="ORF">MML48_2g00013304</name>
</gene>